<dbReference type="PANTHER" id="PTHR10766">
    <property type="entry name" value="TRANSMEMBRANE 9 SUPERFAMILY PROTEIN"/>
    <property type="match status" value="1"/>
</dbReference>
<comment type="similarity">
    <text evidence="3 9">Belongs to the nonaspanin (TM9SF) (TC 9.A.2) family.</text>
</comment>
<reference evidence="11" key="2">
    <citation type="submission" date="2025-08" db="UniProtKB">
        <authorList>
            <consortium name="Ensembl"/>
        </authorList>
    </citation>
    <scope>IDENTIFICATION</scope>
</reference>
<feature type="transmembrane region" description="Helical" evidence="9">
    <location>
        <begin position="305"/>
        <end position="332"/>
    </location>
</feature>
<evidence type="ECO:0000256" key="3">
    <source>
        <dbReference type="ARBA" id="ARBA00005227"/>
    </source>
</evidence>
<feature type="transmembrane region" description="Helical" evidence="9">
    <location>
        <begin position="235"/>
        <end position="257"/>
    </location>
</feature>
<keyword evidence="6 9" id="KW-1133">Transmembrane helix</keyword>
<keyword evidence="5 9" id="KW-0732">Signal</keyword>
<dbReference type="PANTHER" id="PTHR10766:SF177">
    <property type="entry name" value="TRANSMEMBRANE 9 SUPERFAMILY MEMBER 1"/>
    <property type="match status" value="1"/>
</dbReference>
<comment type="caution">
    <text evidence="9">Lacks conserved residue(s) required for the propagation of feature annotation.</text>
</comment>
<feature type="chain" id="PRO_5034309347" description="Transmembrane 9 superfamily member" evidence="9">
    <location>
        <begin position="33"/>
        <end position="559"/>
    </location>
</feature>
<keyword evidence="7 9" id="KW-0472">Membrane</keyword>
<keyword evidence="4 9" id="KW-0812">Transmembrane</keyword>
<evidence type="ECO:0000256" key="4">
    <source>
        <dbReference type="ARBA" id="ARBA00022692"/>
    </source>
</evidence>
<evidence type="ECO:0000256" key="9">
    <source>
        <dbReference type="RuleBase" id="RU363079"/>
    </source>
</evidence>
<sequence length="559" mass="62945">MTVLGHPRSWSCRWWPLLLLLLLTGREPGVEAVTHYKAGDPVILYVNKVGPYHNPQETYHYYQLPVCCPEKIRHKSLSLGEVLDGDRMAESLYEIRFRENVEKRVLCHMQLSSAQVEQLRQAIEELYYFEFVVDDLPIRGFVGYMEESGFLPHSHKIGLWTHLDFHLEFHGDRIIFANVSVRDVKPHSLDGLRPDEFLGLTHTYSVRWSETSVERRSDRRRGDDGFFPRTLEIHWLSIINSMVLVFLLVGFVAVILMRVLRNDLARYNLDEETTSAGSGDDFDQSDNGWKIIHTDVFRFPPYRGLLCAVLGVGAQFLALGTGIIVMALLGMFNVHRHGAINSAAILLYALTCCISGYVSSHFYRQIGGERWVWNIILTTSLFSVPSLWSCTTSLPRALFPRLSRRSAQRKWWSPNSARSELNHPGDGRGAEQRPFRRKRVSDPPRAVPTPFPVQQPRLRYCHGARRPGTDPAGAAAAGHRAHPSGHRAAPDRSSGPRLPVRALRPAGLSGRPSDPPVRGRADPQTTEHPLASAGGRATGEHQVLGPDGPPERDRAFCES</sequence>
<feature type="transmembrane region" description="Helical" evidence="9">
    <location>
        <begin position="371"/>
        <end position="388"/>
    </location>
</feature>
<evidence type="ECO:0000256" key="1">
    <source>
        <dbReference type="ARBA" id="ARBA00004155"/>
    </source>
</evidence>
<feature type="compositionally biased region" description="Low complexity" evidence="10">
    <location>
        <begin position="469"/>
        <end position="478"/>
    </location>
</feature>
<dbReference type="AlphaFoldDB" id="A0A8C2NZE9"/>
<proteinExistence type="inferred from homology"/>
<accession>A0A8C2NZE9</accession>
<dbReference type="InterPro" id="IPR004240">
    <property type="entry name" value="EMP70"/>
</dbReference>
<dbReference type="Pfam" id="PF02990">
    <property type="entry name" value="EMP70"/>
    <property type="match status" value="1"/>
</dbReference>
<dbReference type="GO" id="GO:0072657">
    <property type="term" value="P:protein localization to membrane"/>
    <property type="evidence" value="ECO:0007669"/>
    <property type="project" value="TreeGrafter"/>
</dbReference>
<dbReference type="GO" id="GO:0000421">
    <property type="term" value="C:autophagosome membrane"/>
    <property type="evidence" value="ECO:0007669"/>
    <property type="project" value="UniProtKB-SubCell"/>
</dbReference>
<feature type="signal peptide" evidence="9">
    <location>
        <begin position="1"/>
        <end position="32"/>
    </location>
</feature>
<evidence type="ECO:0000256" key="5">
    <source>
        <dbReference type="ARBA" id="ARBA00022729"/>
    </source>
</evidence>
<dbReference type="Ensembl" id="ENSCHIT00010017726.1">
    <property type="protein sequence ID" value="ENSCHIP00010012513.1"/>
    <property type="gene ID" value="ENSCHIG00010009243.1"/>
</dbReference>
<protein>
    <recommendedName>
        <fullName evidence="9">Transmembrane 9 superfamily member</fullName>
    </recommendedName>
</protein>
<evidence type="ECO:0000256" key="10">
    <source>
        <dbReference type="SAM" id="MobiDB-lite"/>
    </source>
</evidence>
<comment type="subcellular location">
    <subcellularLocation>
        <location evidence="2">Cytoplasmic vesicle</location>
        <location evidence="2">Autophagosome membrane</location>
        <topology evidence="2">Multi-pass membrane protein</topology>
    </subcellularLocation>
    <subcellularLocation>
        <location evidence="1">Lysosome membrane</location>
        <topology evidence="1">Multi-pass membrane protein</topology>
    </subcellularLocation>
</comment>
<organism evidence="11">
    <name type="scientific">Capra hircus</name>
    <name type="common">Goat</name>
    <dbReference type="NCBI Taxonomy" id="9925"/>
    <lineage>
        <taxon>Eukaryota</taxon>
        <taxon>Metazoa</taxon>
        <taxon>Chordata</taxon>
        <taxon>Craniata</taxon>
        <taxon>Vertebrata</taxon>
        <taxon>Euteleostomi</taxon>
        <taxon>Mammalia</taxon>
        <taxon>Eutheria</taxon>
        <taxon>Laurasiatheria</taxon>
        <taxon>Artiodactyla</taxon>
        <taxon>Ruminantia</taxon>
        <taxon>Pecora</taxon>
        <taxon>Bovidae</taxon>
        <taxon>Caprinae</taxon>
        <taxon>Capra</taxon>
    </lineage>
</organism>
<name>A0A8C2NZE9_CAPHI</name>
<comment type="function">
    <text evidence="8">Plays an essential role in autophagy.</text>
</comment>
<feature type="transmembrane region" description="Helical" evidence="9">
    <location>
        <begin position="338"/>
        <end position="359"/>
    </location>
</feature>
<evidence type="ECO:0000256" key="6">
    <source>
        <dbReference type="ARBA" id="ARBA00022989"/>
    </source>
</evidence>
<feature type="compositionally biased region" description="Basic and acidic residues" evidence="10">
    <location>
        <begin position="549"/>
        <end position="559"/>
    </location>
</feature>
<reference evidence="11" key="1">
    <citation type="submission" date="2019-03" db="EMBL/GenBank/DDBJ databases">
        <title>Genome sequencing and reference-guided assembly of Black Bengal Goat (Capra hircus).</title>
        <authorList>
            <person name="Siddiki A.Z."/>
            <person name="Baten A."/>
            <person name="Billah M."/>
            <person name="Alam M.A.U."/>
            <person name="Shawrob K.S.M."/>
            <person name="Saha S."/>
            <person name="Chowdhury M."/>
            <person name="Rahman A.H."/>
            <person name="Stear M."/>
            <person name="Miah G."/>
            <person name="Das G.B."/>
            <person name="Hossain M.M."/>
            <person name="Kumkum M."/>
            <person name="Islam M.S."/>
            <person name="Mollah A.M."/>
            <person name="Ahsan A."/>
            <person name="Tusar F."/>
            <person name="Khan M.K.I."/>
        </authorList>
    </citation>
    <scope>NUCLEOTIDE SEQUENCE [LARGE SCALE GENOMIC DNA]</scope>
</reference>
<evidence type="ECO:0000256" key="7">
    <source>
        <dbReference type="ARBA" id="ARBA00023136"/>
    </source>
</evidence>
<feature type="region of interest" description="Disordered" evidence="10">
    <location>
        <begin position="413"/>
        <end position="559"/>
    </location>
</feature>
<evidence type="ECO:0000313" key="11">
    <source>
        <dbReference type="Ensembl" id="ENSCHIP00010012513.1"/>
    </source>
</evidence>
<feature type="compositionally biased region" description="Basic and acidic residues" evidence="10">
    <location>
        <begin position="420"/>
        <end position="434"/>
    </location>
</feature>
<evidence type="ECO:0000256" key="2">
    <source>
        <dbReference type="ARBA" id="ARBA00004542"/>
    </source>
</evidence>
<evidence type="ECO:0000256" key="8">
    <source>
        <dbReference type="ARBA" id="ARBA00037688"/>
    </source>
</evidence>
<dbReference type="GO" id="GO:0005765">
    <property type="term" value="C:lysosomal membrane"/>
    <property type="evidence" value="ECO:0007669"/>
    <property type="project" value="UniProtKB-SubCell"/>
</dbReference>